<name>E4TU93_MARTH</name>
<proteinExistence type="predicted"/>
<organism evidence="1 2">
    <name type="scientific">Marivirga tractuosa (strain ATCC 23168 / DSM 4126 / NBRC 15989 / NCIMB 1408 / VKM B-1430 / H-43)</name>
    <name type="common">Microscilla tractuosa</name>
    <name type="synonym">Flexibacter tractuosus</name>
    <dbReference type="NCBI Taxonomy" id="643867"/>
    <lineage>
        <taxon>Bacteria</taxon>
        <taxon>Pseudomonadati</taxon>
        <taxon>Bacteroidota</taxon>
        <taxon>Cytophagia</taxon>
        <taxon>Cytophagales</taxon>
        <taxon>Marivirgaceae</taxon>
        <taxon>Marivirga</taxon>
    </lineage>
</organism>
<dbReference type="OrthoDB" id="1467499at2"/>
<dbReference type="Proteomes" id="UP000008720">
    <property type="component" value="Chromosome"/>
</dbReference>
<evidence type="ECO:0000313" key="1">
    <source>
        <dbReference type="EMBL" id="ADR21021.1"/>
    </source>
</evidence>
<evidence type="ECO:0000313" key="2">
    <source>
        <dbReference type="Proteomes" id="UP000008720"/>
    </source>
</evidence>
<dbReference type="AlphaFoldDB" id="E4TU93"/>
<dbReference type="HOGENOM" id="CLU_1925071_0_0_10"/>
<dbReference type="RefSeq" id="WP_013453172.1">
    <property type="nucleotide sequence ID" value="NC_014759.1"/>
</dbReference>
<dbReference type="KEGG" id="mtt:Ftrac_1024"/>
<keyword evidence="2" id="KW-1185">Reference proteome</keyword>
<gene>
    <name evidence="1" type="ordered locus">Ftrac_1024</name>
</gene>
<protein>
    <submittedName>
        <fullName evidence="1">Uncharacterized protein</fullName>
    </submittedName>
</protein>
<reference evidence="1 2" key="1">
    <citation type="journal article" date="2011" name="Stand. Genomic Sci.">
        <title>Complete genome sequence of Marivirga tractuosa type strain (H-43).</title>
        <authorList>
            <person name="Pagani I."/>
            <person name="Chertkov O."/>
            <person name="Lapidus A."/>
            <person name="Lucas S."/>
            <person name="Del Rio T.G."/>
            <person name="Tice H."/>
            <person name="Copeland A."/>
            <person name="Cheng J.F."/>
            <person name="Nolan M."/>
            <person name="Saunders E."/>
            <person name="Pitluck S."/>
            <person name="Held B."/>
            <person name="Goodwin L."/>
            <person name="Liolios K."/>
            <person name="Ovchinikova G."/>
            <person name="Ivanova N."/>
            <person name="Mavromatis K."/>
            <person name="Pati A."/>
            <person name="Chen A."/>
            <person name="Palaniappan K."/>
            <person name="Land M."/>
            <person name="Hauser L."/>
            <person name="Jeffries C.D."/>
            <person name="Detter J.C."/>
            <person name="Han C."/>
            <person name="Tapia R."/>
            <person name="Ngatchou-Djao O.D."/>
            <person name="Rohde M."/>
            <person name="Goker M."/>
            <person name="Spring S."/>
            <person name="Sikorski J."/>
            <person name="Woyke T."/>
            <person name="Bristow J."/>
            <person name="Eisen J.A."/>
            <person name="Markowitz V."/>
            <person name="Hugenholtz P."/>
            <person name="Klenk H.P."/>
            <person name="Kyrpides N.C."/>
        </authorList>
    </citation>
    <scope>NUCLEOTIDE SEQUENCE [LARGE SCALE GENOMIC DNA]</scope>
    <source>
        <strain evidence="2">ATCC 23168 / DSM 4126 / NBRC 15989 / NCIMB 1408 / VKM B-1430 / H-43</strain>
    </source>
</reference>
<dbReference type="STRING" id="643867.Ftrac_1024"/>
<dbReference type="EMBL" id="CP002349">
    <property type="protein sequence ID" value="ADR21021.1"/>
    <property type="molecule type" value="Genomic_DNA"/>
</dbReference>
<sequence length="131" mass="15058">MDSLVSLSSKLFYASSAGEGRVGWSFCAGKSKFPEIYGESKSYASVILQALCFQAVYEEKYSNPEKAVWNYFNQKIPEVSREMKSIEYFDYIDKANQLMWEKMSKSDELRDLLVGFTAKESSKLYFQVNSN</sequence>
<accession>E4TU93</accession>